<evidence type="ECO:0000256" key="1">
    <source>
        <dbReference type="ARBA" id="ARBA00004651"/>
    </source>
</evidence>
<comment type="caution">
    <text evidence="12">The sequence shown here is derived from an EMBL/GenBank/DDBJ whole genome shotgun (WGS) entry which is preliminary data.</text>
</comment>
<comment type="similarity">
    <text evidence="9">Belongs to the exbB/tolQ family.</text>
</comment>
<reference evidence="12" key="2">
    <citation type="journal article" date="2023" name="Microbiome">
        <title>Synthase-selected sorting approach identifies a beta-lactone synthase in a nudibranch symbiotic bacterium.</title>
        <authorList>
            <person name="Dzunkova M."/>
            <person name="La Clair J.J."/>
            <person name="Tyml T."/>
            <person name="Doud D."/>
            <person name="Schulz F."/>
            <person name="Piquer-Esteban S."/>
            <person name="Porcel Sanchis D."/>
            <person name="Osborn A."/>
            <person name="Robinson D."/>
            <person name="Louie K.B."/>
            <person name="Bowen B.P."/>
            <person name="Bowers R.M."/>
            <person name="Lee J."/>
            <person name="Arnau V."/>
            <person name="Diaz-Villanueva W."/>
            <person name="Stepanauskas R."/>
            <person name="Gosliner T."/>
            <person name="Date S.V."/>
            <person name="Northen T.R."/>
            <person name="Cheng J.F."/>
            <person name="Burkart M.D."/>
            <person name="Woyke T."/>
        </authorList>
    </citation>
    <scope>NUCLEOTIDE SEQUENCE</scope>
    <source>
        <strain evidence="12">Df01</strain>
    </source>
</reference>
<dbReference type="EMBL" id="JANQAO010000001">
    <property type="protein sequence ID" value="MDM5146887.1"/>
    <property type="molecule type" value="Genomic_DNA"/>
</dbReference>
<dbReference type="PANTHER" id="PTHR30625:SF3">
    <property type="entry name" value="TOL-PAL SYSTEM PROTEIN TOLQ"/>
    <property type="match status" value="1"/>
</dbReference>
<name>A0ABT7QJT7_9GAMM</name>
<proteinExistence type="inferred from homology"/>
<evidence type="ECO:0000256" key="5">
    <source>
        <dbReference type="ARBA" id="ARBA00022692"/>
    </source>
</evidence>
<keyword evidence="9" id="KW-0813">Transport</keyword>
<keyword evidence="6 10" id="KW-1133">Transmembrane helix</keyword>
<evidence type="ECO:0000256" key="8">
    <source>
        <dbReference type="ARBA" id="ARBA00023306"/>
    </source>
</evidence>
<keyword evidence="3" id="KW-0997">Cell inner membrane</keyword>
<reference evidence="12" key="1">
    <citation type="submission" date="2022-08" db="EMBL/GenBank/DDBJ databases">
        <authorList>
            <person name="Dzunkova M."/>
            <person name="La Clair J."/>
            <person name="Tyml T."/>
            <person name="Doud D."/>
            <person name="Schulz F."/>
            <person name="Piquer S."/>
            <person name="Porcel Sanchis D."/>
            <person name="Osborn A."/>
            <person name="Robinson D."/>
            <person name="Louie K.B."/>
            <person name="Bowen B.P."/>
            <person name="Bowers R."/>
            <person name="Lee J."/>
            <person name="Arnau Llombart V."/>
            <person name="Diaz Villanueva W."/>
            <person name="Gosliner T."/>
            <person name="Northen T."/>
            <person name="Cheng J.-F."/>
            <person name="Burkart M.D."/>
            <person name="Woyke T."/>
        </authorList>
    </citation>
    <scope>NUCLEOTIDE SEQUENCE</scope>
    <source>
        <strain evidence="12">Df01</strain>
    </source>
</reference>
<evidence type="ECO:0000256" key="6">
    <source>
        <dbReference type="ARBA" id="ARBA00022989"/>
    </source>
</evidence>
<gene>
    <name evidence="12" type="primary">tolQ</name>
    <name evidence="12" type="ORF">NQX30_00595</name>
</gene>
<accession>A0ABT7QJT7</accession>
<evidence type="ECO:0000313" key="12">
    <source>
        <dbReference type="EMBL" id="MDM5146887.1"/>
    </source>
</evidence>
<keyword evidence="8" id="KW-0131">Cell cycle</keyword>
<evidence type="ECO:0000256" key="2">
    <source>
        <dbReference type="ARBA" id="ARBA00022475"/>
    </source>
</evidence>
<dbReference type="Proteomes" id="UP001168167">
    <property type="component" value="Unassembled WGS sequence"/>
</dbReference>
<evidence type="ECO:0000256" key="4">
    <source>
        <dbReference type="ARBA" id="ARBA00022618"/>
    </source>
</evidence>
<sequence>MNDVGFLSLILKASPVAQFVLLILFVLLYLTVWKILRKRLGLRHYEEDSDLFEDDFWHDGDLDTIENRARAGDYGKQGLSKVFIAGQEEFKKACETSGENVELILEGVRRAMLTSIQHENVYLGRHMQFLATVAGVSPYIGLLGTVWGIINAFHSLTQTSQATIALVAPGIAEALVATAMGLLAAIPALIAYNYFAQRLEQMEARFENFSNQYLNILQRTL</sequence>
<evidence type="ECO:0000256" key="3">
    <source>
        <dbReference type="ARBA" id="ARBA00022519"/>
    </source>
</evidence>
<comment type="subcellular location">
    <subcellularLocation>
        <location evidence="1">Cell membrane</location>
        <topology evidence="1">Multi-pass membrane protein</topology>
    </subcellularLocation>
    <subcellularLocation>
        <location evidence="9">Membrane</location>
        <topology evidence="9">Multi-pass membrane protein</topology>
    </subcellularLocation>
</comment>
<dbReference type="InterPro" id="IPR002898">
    <property type="entry name" value="MotA_ExbB_proton_chnl"/>
</dbReference>
<evidence type="ECO:0000256" key="7">
    <source>
        <dbReference type="ARBA" id="ARBA00023136"/>
    </source>
</evidence>
<keyword evidence="4" id="KW-0132">Cell division</keyword>
<evidence type="ECO:0000313" key="13">
    <source>
        <dbReference type="Proteomes" id="UP001168167"/>
    </source>
</evidence>
<dbReference type="NCBIfam" id="TIGR02796">
    <property type="entry name" value="tolQ"/>
    <property type="match status" value="1"/>
</dbReference>
<feature type="domain" description="MotA/TolQ/ExbB proton channel" evidence="11">
    <location>
        <begin position="100"/>
        <end position="207"/>
    </location>
</feature>
<keyword evidence="7 10" id="KW-0472">Membrane</keyword>
<dbReference type="Pfam" id="PF01618">
    <property type="entry name" value="MotA_ExbB"/>
    <property type="match status" value="1"/>
</dbReference>
<feature type="transmembrane region" description="Helical" evidence="10">
    <location>
        <begin position="129"/>
        <end position="150"/>
    </location>
</feature>
<feature type="transmembrane region" description="Helical" evidence="10">
    <location>
        <begin position="16"/>
        <end position="36"/>
    </location>
</feature>
<dbReference type="PANTHER" id="PTHR30625">
    <property type="entry name" value="PROTEIN TOLQ"/>
    <property type="match status" value="1"/>
</dbReference>
<keyword evidence="5 10" id="KW-0812">Transmembrane</keyword>
<dbReference type="InterPro" id="IPR050790">
    <property type="entry name" value="ExbB/TolQ_transport"/>
</dbReference>
<keyword evidence="2" id="KW-1003">Cell membrane</keyword>
<keyword evidence="13" id="KW-1185">Reference proteome</keyword>
<dbReference type="InterPro" id="IPR014163">
    <property type="entry name" value="Tol-Pal_TolQ"/>
</dbReference>
<keyword evidence="9" id="KW-0653">Protein transport</keyword>
<evidence type="ECO:0000259" key="11">
    <source>
        <dbReference type="Pfam" id="PF01618"/>
    </source>
</evidence>
<organism evidence="12 13">
    <name type="scientific">Candidatus Doriopsillibacter californiensis</name>
    <dbReference type="NCBI Taxonomy" id="2970740"/>
    <lineage>
        <taxon>Bacteria</taxon>
        <taxon>Pseudomonadati</taxon>
        <taxon>Pseudomonadota</taxon>
        <taxon>Gammaproteobacteria</taxon>
        <taxon>Candidatus Tethybacterales</taxon>
        <taxon>Candidatus Persebacteraceae</taxon>
        <taxon>Candidatus Doriopsillibacter</taxon>
    </lineage>
</organism>
<evidence type="ECO:0000256" key="10">
    <source>
        <dbReference type="SAM" id="Phobius"/>
    </source>
</evidence>
<protein>
    <submittedName>
        <fullName evidence="12">Protein TolQ</fullName>
    </submittedName>
</protein>
<evidence type="ECO:0000256" key="9">
    <source>
        <dbReference type="RuleBase" id="RU004057"/>
    </source>
</evidence>
<feature type="transmembrane region" description="Helical" evidence="10">
    <location>
        <begin position="170"/>
        <end position="195"/>
    </location>
</feature>